<proteinExistence type="predicted"/>
<gene>
    <name evidence="2" type="ORF">PECAL_3P22710</name>
</gene>
<dbReference type="AlphaFoldDB" id="A0A8J2SQX1"/>
<accession>A0A8J2SQX1</accession>
<comment type="caution">
    <text evidence="2">The sequence shown here is derived from an EMBL/GenBank/DDBJ whole genome shotgun (WGS) entry which is preliminary data.</text>
</comment>
<keyword evidence="1" id="KW-0732">Signal</keyword>
<dbReference type="PANTHER" id="PTHR35690:SF1">
    <property type="entry name" value="OS01G0363500 PROTEIN"/>
    <property type="match status" value="1"/>
</dbReference>
<name>A0A8J2SQX1_9STRA</name>
<reference evidence="2" key="1">
    <citation type="submission" date="2021-11" db="EMBL/GenBank/DDBJ databases">
        <authorList>
            <consortium name="Genoscope - CEA"/>
            <person name="William W."/>
        </authorList>
    </citation>
    <scope>NUCLEOTIDE SEQUENCE</scope>
</reference>
<organism evidence="2 3">
    <name type="scientific">Pelagomonas calceolata</name>
    <dbReference type="NCBI Taxonomy" id="35677"/>
    <lineage>
        <taxon>Eukaryota</taxon>
        <taxon>Sar</taxon>
        <taxon>Stramenopiles</taxon>
        <taxon>Ochrophyta</taxon>
        <taxon>Pelagophyceae</taxon>
        <taxon>Pelagomonadales</taxon>
        <taxon>Pelagomonadaceae</taxon>
        <taxon>Pelagomonas</taxon>
    </lineage>
</organism>
<evidence type="ECO:0008006" key="4">
    <source>
        <dbReference type="Google" id="ProtNLM"/>
    </source>
</evidence>
<dbReference type="Proteomes" id="UP000789595">
    <property type="component" value="Unassembled WGS sequence"/>
</dbReference>
<protein>
    <recommendedName>
        <fullName evidence="4">Plastid lipid-associated protein/fibrillin conserved domain-containing protein</fullName>
    </recommendedName>
</protein>
<dbReference type="PANTHER" id="PTHR35690">
    <property type="entry name" value="OS01G0363500 PROTEIN"/>
    <property type="match status" value="1"/>
</dbReference>
<evidence type="ECO:0000313" key="3">
    <source>
        <dbReference type="Proteomes" id="UP000789595"/>
    </source>
</evidence>
<feature type="chain" id="PRO_5035176705" description="Plastid lipid-associated protein/fibrillin conserved domain-containing protein" evidence="1">
    <location>
        <begin position="19"/>
        <end position="192"/>
    </location>
</feature>
<keyword evidence="3" id="KW-1185">Reference proteome</keyword>
<feature type="signal peptide" evidence="1">
    <location>
        <begin position="1"/>
        <end position="18"/>
    </location>
</feature>
<evidence type="ECO:0000256" key="1">
    <source>
        <dbReference type="SAM" id="SignalP"/>
    </source>
</evidence>
<dbReference type="EMBL" id="CAKKNE010000003">
    <property type="protein sequence ID" value="CAH0372287.1"/>
    <property type="molecule type" value="Genomic_DNA"/>
</dbReference>
<sequence length="192" mass="21106">MNTMRAVATLLLVNCCAALSPHASVLRRCGSATPPSAAEATRALREIVNARQDDWTPLLDRRWRPVFSVKPDADEGRFLTVKAEQEFRSDGSFTNAIRLLGLKFVFAGTYALQGSTTTLVIERLRLKILGVPMPAIDVREGRGIRGLIERIRGRRKDGSKRPNVYSWCYADGDVCVARGSSGSTAVWVRADG</sequence>
<evidence type="ECO:0000313" key="2">
    <source>
        <dbReference type="EMBL" id="CAH0372287.1"/>
    </source>
</evidence>